<dbReference type="FunFam" id="1.10.1650.10:FF:000001">
    <property type="entry name" value="Ribosomal protein L19"/>
    <property type="match status" value="1"/>
</dbReference>
<dbReference type="FunFam" id="1.10.1200.240:FF:000001">
    <property type="entry name" value="Ribosomal protein L19"/>
    <property type="match status" value="1"/>
</dbReference>
<evidence type="ECO:0000259" key="10">
    <source>
        <dbReference type="SMART" id="SM01416"/>
    </source>
</evidence>
<evidence type="ECO:0000256" key="6">
    <source>
        <dbReference type="PROSITE-ProRule" id="PRU00103"/>
    </source>
</evidence>
<keyword evidence="5 7" id="KW-0687">Ribonucleoprotein</keyword>
<dbReference type="SUPFAM" id="SSF48140">
    <property type="entry name" value="Ribosomal protein L19 (L19e)"/>
    <property type="match status" value="1"/>
</dbReference>
<dbReference type="EMBL" id="RBVV01000073">
    <property type="protein sequence ID" value="RNJ55616.1"/>
    <property type="molecule type" value="Genomic_DNA"/>
</dbReference>
<dbReference type="InterPro" id="IPR023638">
    <property type="entry name" value="Ribosomal_eL19_CS"/>
</dbReference>
<organism evidence="11 12">
    <name type="scientific">Verticillium nonalfalfae</name>
    <dbReference type="NCBI Taxonomy" id="1051616"/>
    <lineage>
        <taxon>Eukaryota</taxon>
        <taxon>Fungi</taxon>
        <taxon>Dikarya</taxon>
        <taxon>Ascomycota</taxon>
        <taxon>Pezizomycotina</taxon>
        <taxon>Sordariomycetes</taxon>
        <taxon>Hypocreomycetidae</taxon>
        <taxon>Glomerellales</taxon>
        <taxon>Plectosphaerellaceae</taxon>
        <taxon>Verticillium</taxon>
    </lineage>
</organism>
<dbReference type="SUPFAM" id="SSF48371">
    <property type="entry name" value="ARM repeat"/>
    <property type="match status" value="3"/>
</dbReference>
<dbReference type="Pfam" id="PF24993">
    <property type="entry name" value="GNC1_N"/>
    <property type="match status" value="1"/>
</dbReference>
<evidence type="ECO:0000256" key="7">
    <source>
        <dbReference type="RuleBase" id="RU000574"/>
    </source>
</evidence>
<dbReference type="InterPro" id="IPR004155">
    <property type="entry name" value="PBS_lyase_HEAT"/>
</dbReference>
<evidence type="ECO:0000313" key="12">
    <source>
        <dbReference type="Proteomes" id="UP000267145"/>
    </source>
</evidence>
<protein>
    <recommendedName>
        <fullName evidence="7">Ribosomal protein L19</fullName>
    </recommendedName>
</protein>
<name>A0A3M9Y795_9PEZI</name>
<evidence type="ECO:0000256" key="4">
    <source>
        <dbReference type="ARBA" id="ARBA00022980"/>
    </source>
</evidence>
<dbReference type="GO" id="GO:0003735">
    <property type="term" value="F:structural constituent of ribosome"/>
    <property type="evidence" value="ECO:0007669"/>
    <property type="project" value="InterPro"/>
</dbReference>
<dbReference type="PROSITE" id="PS00526">
    <property type="entry name" value="RIBOSOMAL_L19E"/>
    <property type="match status" value="1"/>
</dbReference>
<dbReference type="InterPro" id="IPR033935">
    <property type="entry name" value="Ribosomal_eL19_euk"/>
</dbReference>
<dbReference type="Pfam" id="PF12074">
    <property type="entry name" value="Gcn1_N"/>
    <property type="match status" value="1"/>
</dbReference>
<evidence type="ECO:0000259" key="9">
    <source>
        <dbReference type="SMART" id="SM01349"/>
    </source>
</evidence>
<dbReference type="Pfam" id="PF23271">
    <property type="entry name" value="HEAT_GCN1"/>
    <property type="match status" value="1"/>
</dbReference>
<gene>
    <name evidence="11" type="primary">GCN1</name>
    <name evidence="11" type="ORF">D7B24_008324</name>
</gene>
<evidence type="ECO:0000256" key="5">
    <source>
        <dbReference type="ARBA" id="ARBA00023274"/>
    </source>
</evidence>
<dbReference type="InterPro" id="IPR000196">
    <property type="entry name" value="Ribosomal_eL19_dom"/>
</dbReference>
<dbReference type="Pfam" id="PF25476">
    <property type="entry name" value="Ribosomal_L19e_C"/>
    <property type="match status" value="1"/>
</dbReference>
<dbReference type="InterPro" id="IPR057546">
    <property type="entry name" value="HEAT_GCN1"/>
</dbReference>
<comment type="similarity">
    <text evidence="1">Belongs to the GCN1 family.</text>
</comment>
<dbReference type="GO" id="GO:0030295">
    <property type="term" value="F:protein kinase activator activity"/>
    <property type="evidence" value="ECO:0007669"/>
    <property type="project" value="UniProtKB-ARBA"/>
</dbReference>
<dbReference type="PANTHER" id="PTHR23346:SF7">
    <property type="entry name" value="STALLED RIBOSOME SENSOR GCN1"/>
    <property type="match status" value="1"/>
</dbReference>
<dbReference type="InterPro" id="IPR035970">
    <property type="entry name" value="60S_ribosomal_eL19_sf"/>
</dbReference>
<comment type="similarity">
    <text evidence="2 7">Belongs to the eukaryotic ribosomal protein eL19 family.</text>
</comment>
<dbReference type="InterPro" id="IPR034085">
    <property type="entry name" value="TOG"/>
</dbReference>
<evidence type="ECO:0000256" key="8">
    <source>
        <dbReference type="SAM" id="MobiDB-lite"/>
    </source>
</evidence>
<comment type="caution">
    <text evidence="11">The sequence shown here is derived from an EMBL/GenBank/DDBJ whole genome shotgun (WGS) entry which is preliminary data.</text>
</comment>
<feature type="repeat" description="HEAT" evidence="6">
    <location>
        <begin position="1989"/>
        <end position="2026"/>
    </location>
</feature>
<dbReference type="GO" id="GO:0034198">
    <property type="term" value="P:cellular response to amino acid starvation"/>
    <property type="evidence" value="ECO:0007669"/>
    <property type="project" value="TreeGrafter"/>
</dbReference>
<dbReference type="Gene3D" id="1.25.10.10">
    <property type="entry name" value="Leucine-rich Repeat Variant"/>
    <property type="match status" value="4"/>
</dbReference>
<feature type="repeat" description="HEAT" evidence="6">
    <location>
        <begin position="1528"/>
        <end position="1566"/>
    </location>
</feature>
<dbReference type="InterPro" id="IPR057259">
    <property type="entry name" value="Ribosomal_L19e"/>
</dbReference>
<dbReference type="Proteomes" id="UP000267145">
    <property type="component" value="Unassembled WGS sequence"/>
</dbReference>
<keyword evidence="3" id="KW-0677">Repeat</keyword>
<dbReference type="InterPro" id="IPR011989">
    <property type="entry name" value="ARM-like"/>
</dbReference>
<dbReference type="InterPro" id="IPR015972">
    <property type="entry name" value="Ribosomal_eL19_dom1"/>
</dbReference>
<dbReference type="Pfam" id="PF24916">
    <property type="entry name" value="HEAT_GCN1_fung"/>
    <property type="match status" value="1"/>
</dbReference>
<evidence type="ECO:0000313" key="11">
    <source>
        <dbReference type="EMBL" id="RNJ55616.1"/>
    </source>
</evidence>
<dbReference type="InterPro" id="IPR056809">
    <property type="entry name" value="HEAT_GCN1_fung"/>
</dbReference>
<feature type="domain" description="TOG" evidence="9">
    <location>
        <begin position="1351"/>
        <end position="1587"/>
    </location>
</feature>
<dbReference type="SMART" id="SM00567">
    <property type="entry name" value="EZ_HEAT"/>
    <property type="match status" value="4"/>
</dbReference>
<dbReference type="InterPro" id="IPR055443">
    <property type="entry name" value="HEAT_ECM29"/>
</dbReference>
<dbReference type="PANTHER" id="PTHR23346">
    <property type="entry name" value="TRANSLATIONAL ACTIVATOR GCN1-RELATED"/>
    <property type="match status" value="1"/>
</dbReference>
<dbReference type="InterPro" id="IPR021133">
    <property type="entry name" value="HEAT_type_2"/>
</dbReference>
<dbReference type="SMART" id="SM01416">
    <property type="entry name" value="Ribosomal_L19e"/>
    <property type="match status" value="1"/>
</dbReference>
<dbReference type="Gene3D" id="1.10.1200.240">
    <property type="match status" value="1"/>
</dbReference>
<feature type="region of interest" description="Disordered" evidence="8">
    <location>
        <begin position="2795"/>
        <end position="2838"/>
    </location>
</feature>
<dbReference type="Gene3D" id="1.10.1650.10">
    <property type="match status" value="1"/>
</dbReference>
<dbReference type="NCBIfam" id="NF006343">
    <property type="entry name" value="PRK08570.1"/>
    <property type="match status" value="1"/>
</dbReference>
<dbReference type="GeneID" id="39612013"/>
<dbReference type="Pfam" id="PF24984">
    <property type="entry name" value="HEAT_EF3_GNC1"/>
    <property type="match status" value="1"/>
</dbReference>
<dbReference type="FunFam" id="1.25.10.10:FF:000090">
    <property type="entry name" value="eIF-2-alpha kinase activator GCN1"/>
    <property type="match status" value="1"/>
</dbReference>
<dbReference type="Pfam" id="PF24987">
    <property type="entry name" value="HEAT_EF3_N"/>
    <property type="match status" value="1"/>
</dbReference>
<accession>A0A3M9Y795</accession>
<dbReference type="Pfam" id="PF01280">
    <property type="entry name" value="Ribosomal_L19e"/>
    <property type="match status" value="1"/>
</dbReference>
<dbReference type="InterPro" id="IPR057260">
    <property type="entry name" value="Ribosomal_L19e_C"/>
</dbReference>
<dbReference type="GO" id="GO:0022625">
    <property type="term" value="C:cytosolic large ribosomal subunit"/>
    <property type="evidence" value="ECO:0007669"/>
    <property type="project" value="InterPro"/>
</dbReference>
<dbReference type="HAMAP" id="MF_01475">
    <property type="entry name" value="Ribosomal_eL19"/>
    <property type="match status" value="1"/>
</dbReference>
<evidence type="ECO:0000256" key="3">
    <source>
        <dbReference type="ARBA" id="ARBA00022737"/>
    </source>
</evidence>
<dbReference type="InterPro" id="IPR022716">
    <property type="entry name" value="Gcn1_N"/>
</dbReference>
<sequence length="2838" mass="308928">MNEVAAEPVANGADSGSANVDFVALKGALTSSSTRVRVDQLRALQERITQKKFDLSLVPKLLQLLFWTHAFYVDRQSRLGAQKCLSALLASGLEPELLAKLASILRAESVKPGIAITSAFVLVEWCSIFMQELSGTPSWHQVAPQILLANADSLEKCQQPAGRGTVARAAIVVTRRGLRKLFAPTADLEKTVKEAVELLTAKAAQPTAKNAILLGVIAGVASRKPDAGAVLETLKASYFAFYTREVVGSRVAVPDHVAAGLRDFFSDFVTLDELTKDVIPTIEKGLLRAPEIVLEVLAPLVRSLPPSHDLSQILSERLLKPILANVKSSNPAIRSSTVAAFDLIASRSHDGKALEKACDEVVAPLKGGKLASADHRILHCEMLLALPQSDTVAEKIATALATVTAKEGNEAAVAAETAALARSTSHLLQSDLDVPKPVLDAFIKGVADKKPALRRIWILRAGEVIGDVTKVQSTSSSTLKFAEGILPKLVDAHNEVVANPQLAAQNNATIGAYVVVALLCSASGSKLFGAVKLPTPRASILKQAMTLDPKPSFLLNPRVYGKIATEDELTWMSRALASAASGLTVATPSDVKTAWSEAYIYLICASAVTPKIRQLALDSLSSLYAAQPALISTAIVGAIWHWLEALDAGEKDTAAVLARTERNSLHLVVRAICLSPKDWQDREIVPEEQHLERQLCALFVLARPELLPRSNWIDLCLRVEKDPGDLARRYEADLLDEIRNKSGAEQSSALVKKAACNAAAELAFVAPETMTPRIVELIEQDLEVEELKKIGPLEAAIYRTPEGTAFVDVLAKKAQDAVPDKNNKDYDILKWEAELRSSLAQKKGQQKKLTAEETARVNAQLKKESAIRHSIRLLEARLFRGIGIIQSLASGPPTEAALWMGPVIMALLGVIDAGASMLTGEAASTAYLACSEKISSRLGPFRPFVGVATLRARGVTSLPESQMQEPVEELVTRVLYRLRFSGEQRPFDAISLTYTLPLIFFILESGGLGSTPDDRDTQLVLAIEFLSFHTNVCEDQTTPRGQVLSVLVTAMQQYTQHFKIIKDCFADACRCIAPNITSEEIGVLARGSLVPQVSVRSTVLQSISAEVDMSEAVFSTEIWLACHDDVEENSELGREIWTEGFEVSEKLAFEMLPYLSSKDGQLRRAAARSLAEASSVHPQVIEPLIEKLEETYAELAKPRQQELDQYGMPKKLDLADPWEGRHGIGSAFKELGPHMKKQQLDPFFDFLIQKGPLGDQNAAVRSEMLEAAIGAIDYHGKSMIVRLMVAFENTLEGPDKSTEAADRVSEAVIIMYGALAKHLKKGDAKLPIVVERLLATLSTPSETVQYAIAECLPPLVQACRDQTPKYFQQVLGVLLTSKKYSEQRGAAYGLAGLVQGCGISTLKDHRIMTTLKGAIENKKEASQREAGLMALELLSSLLGRIFEPYVIQIVPELLTGFGDSNADVRDACLAAAKACFAKLSSYGVKQILPTLLRGLDDQQWRSKKGACDLLGAMAYLDPQQLALSLPDIIPPLTAVLNDSHKEVRSGANKSLKRFGEVISNPEVKGLVDILLKALSDPTKYTDDALDALIKVQFVHYLDAPSLALVTRILQRGLGERSNTKRKAAQVIGSLAHLTERKDLISHLPILVAGLKLAIVDPVPTTRATASRALGSLMEKLGEEALPDLIPGLMQTLKADTGAGDRLGSAQALSEVLAGLGTTRLEETLPTILQNVESSKPAVREGFMSLFIFLPVCFGNSFASYLGRIIPPILAGLADDVESIRETALRAGRLLVKNFAMRAVDLLLPELERGLADDSYRIRLSSVELVGDLLFNLTGITGNAEPGEEEEEMAREAGASLREVLGEEKRNKILSALYVCRCDTANAVRSAAIGVWKALVSSPRTLKELVPTLTQLIIRRLGSSNMEHKVIASNALGELIRKAGDGVLSTLLPTLEEGLQTSTDSDSKQGICLALKELISSASEEALEDHEKTLISVVRTALTDSDPEVREAAAEAFDSLQQILGKKAVDQVLPYLLNLLRSENEADNALSALLTLLTETTRSNIILPNLIPTLITPPITAFDAKALASLSRVAGAAMNRRLPNIINSLMDNIVNCKEDDLRADLETSFDTVILSIDEYDGLNTATANHLAKFFAAGEVDYSRYNQDIIRSLLVSFDDGDIDVVKASWTALNEFTRKLKKEEMEALVFSTRQALQHVGVAGASLKGFELPKGINAVLPIFLQGLMNGTAEQRTQAALAISDIVDRASETALKPFVTQITGPLIRVVSERSTEVKAAILLTLNNLLEKMPIALKPFLPQLQRTFAKSLADTTSELLRARAAKALGTLIKYTPRIDPLIAELVTGSKTSDAGVKTAMLSALYEVISKAGANMGESSRAAVLGLIDMEGDEKDSAMTITSAKLLGALIKNVPEDAAHGLLRNRVITNQISKSSVLALNAVLVESPESLLSGPLADDLPEVLCHGMTNKTPFIADNFILATGKYLLSESPKTFEANKKIFETLAGIIQPGQPTDSRRLALVVARTLSRVDMDMVRPHTPLLATPVFASVRDPVIPVKLAAEAAFVSLFNVADEESKVFDKYVDNAGLAPNAKRSMQDYFKRVALRLGAQRLRNAFAFLNDQLTRARPSARTAFKMVNLRTQKRLAASVIGCGERKIWLDPNEVSEISNANSRQSIRKLVSDGLIIRKPVTMHSRSRARELNLARRIGRHRGFGKRKGTADARMPSQVLWMRRLRVLRRLLVKYRNNGKIDKHLYHELYHLSKGNTFKHKRALVEHIHRAKAEKARENALKEEMDAKRAKTKAARERKVERQTAKRNALMGDVEEETK</sequence>
<keyword evidence="12" id="KW-1185">Reference proteome</keyword>
<evidence type="ECO:0000256" key="2">
    <source>
        <dbReference type="ARBA" id="ARBA00011082"/>
    </source>
</evidence>
<dbReference type="InterPro" id="IPR056810">
    <property type="entry name" value="GNC1-like_N"/>
</dbReference>
<dbReference type="RefSeq" id="XP_028493774.1">
    <property type="nucleotide sequence ID" value="XM_028642413.1"/>
</dbReference>
<proteinExistence type="inferred from homology"/>
<dbReference type="GO" id="GO:0006412">
    <property type="term" value="P:translation"/>
    <property type="evidence" value="ECO:0007669"/>
    <property type="project" value="InterPro"/>
</dbReference>
<dbReference type="InterPro" id="IPR016024">
    <property type="entry name" value="ARM-type_fold"/>
</dbReference>
<reference evidence="11 12" key="1">
    <citation type="submission" date="2018-10" db="EMBL/GenBank/DDBJ databases">
        <title>Genome sequence of Verticillium nonalfalfae VnAa140.</title>
        <authorList>
            <person name="Stajich J.E."/>
            <person name="Kasson M.T."/>
        </authorList>
    </citation>
    <scope>NUCLEOTIDE SEQUENCE [LARGE SCALE GENOMIC DNA]</scope>
    <source>
        <strain evidence="11 12">VnAa140</strain>
    </source>
</reference>
<dbReference type="PROSITE" id="PS50077">
    <property type="entry name" value="HEAT_REPEAT"/>
    <property type="match status" value="2"/>
</dbReference>
<dbReference type="STRING" id="1051616.A0A3M9Y795"/>
<dbReference type="Pfam" id="PF24492">
    <property type="entry name" value="HEAT_ECM29"/>
    <property type="match status" value="1"/>
</dbReference>
<feature type="compositionally biased region" description="Basic and acidic residues" evidence="8">
    <location>
        <begin position="2795"/>
        <end position="2823"/>
    </location>
</feature>
<feature type="domain" description="Large ribosomal subunit protein eL19" evidence="10">
    <location>
        <begin position="2648"/>
        <end position="2791"/>
    </location>
</feature>
<dbReference type="CDD" id="cd01417">
    <property type="entry name" value="Ribosomal_L19e_E"/>
    <property type="match status" value="1"/>
</dbReference>
<feature type="domain" description="TOG" evidence="9">
    <location>
        <begin position="1671"/>
        <end position="1925"/>
    </location>
</feature>
<keyword evidence="4 7" id="KW-0689">Ribosomal protein</keyword>
<dbReference type="Pfam" id="PF25801">
    <property type="entry name" value="HEAT_GCN1_C_2"/>
    <property type="match status" value="1"/>
</dbReference>
<dbReference type="SMART" id="SM01349">
    <property type="entry name" value="TOG"/>
    <property type="match status" value="2"/>
</dbReference>
<evidence type="ECO:0000256" key="1">
    <source>
        <dbReference type="ARBA" id="ARBA00007366"/>
    </source>
</evidence>
<dbReference type="GO" id="GO:1904688">
    <property type="term" value="P:regulation of cytoplasmic translational initiation"/>
    <property type="evidence" value="ECO:0007669"/>
    <property type="project" value="UniProtKB-ARBA"/>
</dbReference>